<evidence type="ECO:0000313" key="1">
    <source>
        <dbReference type="EMBL" id="OBZ79333.1"/>
    </source>
</evidence>
<sequence length="136" mass="15144">MAGIHPKLRVILELPPLPPPSPNRLVIPIPPDKPVRDLLAEVVRRCKLDEAQHRALKLYNTSDALLFPEDEVGDVILSGEIVVARFDAPPQEPIAPPVRPTEHSDYKEKGLNEKRIKIALITLNLLGTEAKVKHPK</sequence>
<dbReference type="Proteomes" id="UP000092993">
    <property type="component" value="Unassembled WGS sequence"/>
</dbReference>
<evidence type="ECO:0000313" key="2">
    <source>
        <dbReference type="Proteomes" id="UP000092993"/>
    </source>
</evidence>
<name>A0A1C7MR55_GRIFR</name>
<proteinExistence type="predicted"/>
<dbReference type="EMBL" id="LUGG01000001">
    <property type="protein sequence ID" value="OBZ79333.1"/>
    <property type="molecule type" value="Genomic_DNA"/>
</dbReference>
<dbReference type="AlphaFoldDB" id="A0A1C7MR55"/>
<comment type="caution">
    <text evidence="1">The sequence shown here is derived from an EMBL/GenBank/DDBJ whole genome shotgun (WGS) entry which is preliminary data.</text>
</comment>
<organism evidence="1 2">
    <name type="scientific">Grifola frondosa</name>
    <name type="common">Maitake</name>
    <name type="synonym">Polyporus frondosus</name>
    <dbReference type="NCBI Taxonomy" id="5627"/>
    <lineage>
        <taxon>Eukaryota</taxon>
        <taxon>Fungi</taxon>
        <taxon>Dikarya</taxon>
        <taxon>Basidiomycota</taxon>
        <taxon>Agaricomycotina</taxon>
        <taxon>Agaricomycetes</taxon>
        <taxon>Polyporales</taxon>
        <taxon>Grifolaceae</taxon>
        <taxon>Grifola</taxon>
    </lineage>
</organism>
<gene>
    <name evidence="1" type="ORF">A0H81_00198</name>
</gene>
<keyword evidence="2" id="KW-1185">Reference proteome</keyword>
<protein>
    <submittedName>
        <fullName evidence="1">Uncharacterized protein</fullName>
    </submittedName>
</protein>
<reference evidence="1 2" key="1">
    <citation type="submission" date="2016-03" db="EMBL/GenBank/DDBJ databases">
        <title>Whole genome sequencing of Grifola frondosa 9006-11.</title>
        <authorList>
            <person name="Min B."/>
            <person name="Park H."/>
            <person name="Kim J.-G."/>
            <person name="Cho H."/>
            <person name="Oh Y.-L."/>
            <person name="Kong W.-S."/>
            <person name="Choi I.-G."/>
        </authorList>
    </citation>
    <scope>NUCLEOTIDE SEQUENCE [LARGE SCALE GENOMIC DNA]</scope>
    <source>
        <strain evidence="1 2">9006-11</strain>
    </source>
</reference>
<accession>A0A1C7MR55</accession>